<reference evidence="1 2" key="1">
    <citation type="submission" date="2019-05" db="EMBL/GenBank/DDBJ databases">
        <title>Psychrobacillus vulpis sp. nov., a new species isolated from feces of a red fox that inhabits in The Tablas de Daimiel Natural Park, Albacete, Spain.</title>
        <authorList>
            <person name="Rodriguez M."/>
            <person name="Reina J.C."/>
            <person name="Bejar V."/>
            <person name="Llamas I."/>
        </authorList>
    </citation>
    <scope>NUCLEOTIDE SEQUENCE [LARGE SCALE GENOMIC DNA]</scope>
    <source>
        <strain evidence="1 2">NHI-2</strain>
    </source>
</reference>
<sequence length="86" mass="9794">MDIAKFILQLQSCSRKEFKTILQGFDIQLSDQEIKGVHPLLQEISLSWLVLGVPLPIQQKLITLLGEKRATALYKEIIEKAPSSFR</sequence>
<dbReference type="EMBL" id="VDGG01000002">
    <property type="protein sequence ID" value="TQR18575.1"/>
    <property type="molecule type" value="Genomic_DNA"/>
</dbReference>
<dbReference type="AlphaFoldDB" id="A0A544TMF2"/>
<evidence type="ECO:0000313" key="1">
    <source>
        <dbReference type="EMBL" id="TQR18575.1"/>
    </source>
</evidence>
<organism evidence="1 2">
    <name type="scientific">Psychrobacillus soli</name>
    <dbReference type="NCBI Taxonomy" id="1543965"/>
    <lineage>
        <taxon>Bacteria</taxon>
        <taxon>Bacillati</taxon>
        <taxon>Bacillota</taxon>
        <taxon>Bacilli</taxon>
        <taxon>Bacillales</taxon>
        <taxon>Bacillaceae</taxon>
        <taxon>Psychrobacillus</taxon>
    </lineage>
</organism>
<dbReference type="Proteomes" id="UP000318937">
    <property type="component" value="Unassembled WGS sequence"/>
</dbReference>
<name>A0A544TMF2_9BACI</name>
<protein>
    <submittedName>
        <fullName evidence="1">Uncharacterized protein</fullName>
    </submittedName>
</protein>
<evidence type="ECO:0000313" key="2">
    <source>
        <dbReference type="Proteomes" id="UP000318937"/>
    </source>
</evidence>
<proteinExistence type="predicted"/>
<comment type="caution">
    <text evidence="1">The sequence shown here is derived from an EMBL/GenBank/DDBJ whole genome shotgun (WGS) entry which is preliminary data.</text>
</comment>
<keyword evidence="2" id="KW-1185">Reference proteome</keyword>
<accession>A0A544TMF2</accession>
<dbReference type="RefSeq" id="WP_142605098.1">
    <property type="nucleotide sequence ID" value="NZ_VDGG01000002.1"/>
</dbReference>
<gene>
    <name evidence="1" type="ORF">FG383_01625</name>
</gene>
<dbReference type="OrthoDB" id="2454833at2"/>